<dbReference type="PANTHER" id="PTHR12714:SF9">
    <property type="entry name" value="PROTEIN-S-ISOPRENYLCYSTEINE O-METHYLTRANSFERASE"/>
    <property type="match status" value="1"/>
</dbReference>
<comment type="subcellular location">
    <subcellularLocation>
        <location evidence="1">Endomembrane system</location>
        <topology evidence="1">Multi-pass membrane protein</topology>
    </subcellularLocation>
</comment>
<evidence type="ECO:0000256" key="3">
    <source>
        <dbReference type="ARBA" id="ARBA00022989"/>
    </source>
</evidence>
<proteinExistence type="predicted"/>
<dbReference type="PANTHER" id="PTHR12714">
    <property type="entry name" value="PROTEIN-S ISOPRENYLCYSTEINE O-METHYLTRANSFERASE"/>
    <property type="match status" value="1"/>
</dbReference>
<gene>
    <name evidence="6" type="ORF">A3B40_04690</name>
</gene>
<evidence type="ECO:0000256" key="5">
    <source>
        <dbReference type="SAM" id="Phobius"/>
    </source>
</evidence>
<evidence type="ECO:0000256" key="4">
    <source>
        <dbReference type="ARBA" id="ARBA00023136"/>
    </source>
</evidence>
<organism evidence="6 7">
    <name type="scientific">Candidatus Roizmanbacteria bacterium RIFCSPLOWO2_01_FULL_37_16</name>
    <dbReference type="NCBI Taxonomy" id="1802058"/>
    <lineage>
        <taxon>Bacteria</taxon>
        <taxon>Candidatus Roizmaniibacteriota</taxon>
    </lineage>
</organism>
<evidence type="ECO:0000313" key="7">
    <source>
        <dbReference type="Proteomes" id="UP000178040"/>
    </source>
</evidence>
<dbReference type="AlphaFoldDB" id="A0A1F7ILC8"/>
<keyword evidence="4 5" id="KW-0472">Membrane</keyword>
<protein>
    <submittedName>
        <fullName evidence="6">Uncharacterized protein</fullName>
    </submittedName>
</protein>
<keyword evidence="2 5" id="KW-0812">Transmembrane</keyword>
<sequence>MKPTSVLLAAFVGLVFFVLLPFASIKINDFFVLPVISYPVFKAFGLILFLAGVLLIIYSTKLFFILGKGTPVPIEPPKKLVVNGVYKYSRNPIYLSYFLIFLGYFFFFGHLTLLVYFVLSIIGINLIVAFYEEPILKKRFGKDYKDYLHKIPRWI</sequence>
<dbReference type="InterPro" id="IPR007318">
    <property type="entry name" value="Phopholipid_MeTrfase"/>
</dbReference>
<feature type="transmembrane region" description="Helical" evidence="5">
    <location>
        <begin position="88"/>
        <end position="107"/>
    </location>
</feature>
<accession>A0A1F7ILC8</accession>
<dbReference type="GO" id="GO:0016740">
    <property type="term" value="F:transferase activity"/>
    <property type="evidence" value="ECO:0007669"/>
    <property type="project" value="UniProtKB-ARBA"/>
</dbReference>
<reference evidence="6 7" key="1">
    <citation type="journal article" date="2016" name="Nat. Commun.">
        <title>Thousands of microbial genomes shed light on interconnected biogeochemical processes in an aquifer system.</title>
        <authorList>
            <person name="Anantharaman K."/>
            <person name="Brown C.T."/>
            <person name="Hug L.A."/>
            <person name="Sharon I."/>
            <person name="Castelle C.J."/>
            <person name="Probst A.J."/>
            <person name="Thomas B.C."/>
            <person name="Singh A."/>
            <person name="Wilkins M.J."/>
            <person name="Karaoz U."/>
            <person name="Brodie E.L."/>
            <person name="Williams K.H."/>
            <person name="Hubbard S.S."/>
            <person name="Banfield J.F."/>
        </authorList>
    </citation>
    <scope>NUCLEOTIDE SEQUENCE [LARGE SCALE GENOMIC DNA]</scope>
</reference>
<evidence type="ECO:0000256" key="2">
    <source>
        <dbReference type="ARBA" id="ARBA00022692"/>
    </source>
</evidence>
<dbReference type="GO" id="GO:0012505">
    <property type="term" value="C:endomembrane system"/>
    <property type="evidence" value="ECO:0007669"/>
    <property type="project" value="UniProtKB-SubCell"/>
</dbReference>
<dbReference type="Pfam" id="PF04191">
    <property type="entry name" value="PEMT"/>
    <property type="match status" value="1"/>
</dbReference>
<evidence type="ECO:0000313" key="6">
    <source>
        <dbReference type="EMBL" id="OGK44145.1"/>
    </source>
</evidence>
<comment type="caution">
    <text evidence="6">The sequence shown here is derived from an EMBL/GenBank/DDBJ whole genome shotgun (WGS) entry which is preliminary data.</text>
</comment>
<dbReference type="PROSITE" id="PS50244">
    <property type="entry name" value="S5A_REDUCTASE"/>
    <property type="match status" value="1"/>
</dbReference>
<keyword evidence="3 5" id="KW-1133">Transmembrane helix</keyword>
<dbReference type="EMBL" id="MGAI01000034">
    <property type="protein sequence ID" value="OGK44145.1"/>
    <property type="molecule type" value="Genomic_DNA"/>
</dbReference>
<evidence type="ECO:0000256" key="1">
    <source>
        <dbReference type="ARBA" id="ARBA00004127"/>
    </source>
</evidence>
<dbReference type="Gene3D" id="1.20.120.1630">
    <property type="match status" value="1"/>
</dbReference>
<feature type="transmembrane region" description="Helical" evidence="5">
    <location>
        <begin position="113"/>
        <end position="131"/>
    </location>
</feature>
<name>A0A1F7ILC8_9BACT</name>
<feature type="transmembrane region" description="Helical" evidence="5">
    <location>
        <begin position="41"/>
        <end position="67"/>
    </location>
</feature>
<dbReference type="Proteomes" id="UP000178040">
    <property type="component" value="Unassembled WGS sequence"/>
</dbReference>